<protein>
    <submittedName>
        <fullName evidence="4">Precorrin-6x reductase</fullName>
    </submittedName>
</protein>
<evidence type="ECO:0000256" key="3">
    <source>
        <dbReference type="ARBA" id="ARBA00023002"/>
    </source>
</evidence>
<dbReference type="UniPathway" id="UPA00148"/>
<evidence type="ECO:0000256" key="2">
    <source>
        <dbReference type="ARBA" id="ARBA00022573"/>
    </source>
</evidence>
<feature type="non-terminal residue" evidence="4">
    <location>
        <position position="113"/>
    </location>
</feature>
<comment type="pathway">
    <text evidence="1">Cofactor biosynthesis; adenosylcobalamin biosynthesis.</text>
</comment>
<dbReference type="PANTHER" id="PTHR36925">
    <property type="entry name" value="COBALT-PRECORRIN-6A REDUCTASE"/>
    <property type="match status" value="1"/>
</dbReference>
<accession>A0A7C5DKG3</accession>
<evidence type="ECO:0000256" key="1">
    <source>
        <dbReference type="ARBA" id="ARBA00004953"/>
    </source>
</evidence>
<proteinExistence type="predicted"/>
<dbReference type="GO" id="GO:0009236">
    <property type="term" value="P:cobalamin biosynthetic process"/>
    <property type="evidence" value="ECO:0007669"/>
    <property type="project" value="UniProtKB-UniPathway"/>
</dbReference>
<dbReference type="PANTHER" id="PTHR36925:SF1">
    <property type="entry name" value="COBALT-PRECORRIN-6A REDUCTASE"/>
    <property type="match status" value="1"/>
</dbReference>
<evidence type="ECO:0000313" key="4">
    <source>
        <dbReference type="EMBL" id="HHE32074.1"/>
    </source>
</evidence>
<comment type="caution">
    <text evidence="4">The sequence shown here is derived from an EMBL/GenBank/DDBJ whole genome shotgun (WGS) entry which is preliminary data.</text>
</comment>
<keyword evidence="3" id="KW-0560">Oxidoreductase</keyword>
<dbReference type="Proteomes" id="UP000886058">
    <property type="component" value="Unassembled WGS sequence"/>
</dbReference>
<dbReference type="GO" id="GO:0016994">
    <property type="term" value="F:precorrin-6A reductase activity"/>
    <property type="evidence" value="ECO:0007669"/>
    <property type="project" value="InterPro"/>
</dbReference>
<reference evidence="4" key="1">
    <citation type="journal article" date="2020" name="mSystems">
        <title>Genome- and Community-Level Interaction Insights into Carbon Utilization and Element Cycling Functions of Hydrothermarchaeota in Hydrothermal Sediment.</title>
        <authorList>
            <person name="Zhou Z."/>
            <person name="Liu Y."/>
            <person name="Xu W."/>
            <person name="Pan J."/>
            <person name="Luo Z.H."/>
            <person name="Li M."/>
        </authorList>
    </citation>
    <scope>NUCLEOTIDE SEQUENCE [LARGE SCALE GENOMIC DNA]</scope>
    <source>
        <strain evidence="4">HyVt-633</strain>
    </source>
</reference>
<organism evidence="4">
    <name type="scientific">Chlorobaculum parvum</name>
    <dbReference type="NCBI Taxonomy" id="274539"/>
    <lineage>
        <taxon>Bacteria</taxon>
        <taxon>Pseudomonadati</taxon>
        <taxon>Chlorobiota</taxon>
        <taxon>Chlorobiia</taxon>
        <taxon>Chlorobiales</taxon>
        <taxon>Chlorobiaceae</taxon>
        <taxon>Chlorobaculum</taxon>
    </lineage>
</organism>
<dbReference type="EMBL" id="DRSQ01000114">
    <property type="protein sequence ID" value="HHE32074.1"/>
    <property type="molecule type" value="Genomic_DNA"/>
</dbReference>
<dbReference type="InterPro" id="IPR003723">
    <property type="entry name" value="Precorrin-6x_reduct"/>
</dbReference>
<sequence>MILLFGGTTEGRRGAALCDRIGLPFIYSTKTCVEPFATTCGEFRHGALDEAALSELISSRGVRLVIDAAHPFAAQLHRSVFEVCERLAVRLIRFDRPPVPFPDFEGLHSVADF</sequence>
<dbReference type="PROSITE" id="PS51014">
    <property type="entry name" value="COBK_CBIJ"/>
    <property type="match status" value="1"/>
</dbReference>
<keyword evidence="2" id="KW-0169">Cobalamin biosynthesis</keyword>
<dbReference type="Pfam" id="PF02571">
    <property type="entry name" value="CbiJ"/>
    <property type="match status" value="1"/>
</dbReference>
<name>A0A7C5DKG3_9CHLB</name>
<dbReference type="AlphaFoldDB" id="A0A7C5DKG3"/>
<gene>
    <name evidence="4" type="ORF">ENL07_05460</name>
</gene>